<proteinExistence type="inferred from homology"/>
<dbReference type="Pfam" id="PF06200">
    <property type="entry name" value="tify"/>
    <property type="match status" value="1"/>
</dbReference>
<dbReference type="STRING" id="4072.A0A1U8EJZ0"/>
<comment type="similarity">
    <text evidence="1 2">Belongs to the TIFY/JAZ family.</text>
</comment>
<reference evidence="5 6" key="2">
    <citation type="journal article" date="2017" name="Genome Biol.">
        <title>New reference genome sequences of hot pepper reveal the massive evolution of plant disease-resistance genes by retroduplication.</title>
        <authorList>
            <person name="Kim S."/>
            <person name="Park J."/>
            <person name="Yeom S.I."/>
            <person name="Kim Y.M."/>
            <person name="Seo E."/>
            <person name="Kim K.T."/>
            <person name="Kim M.S."/>
            <person name="Lee J.M."/>
            <person name="Cheong K."/>
            <person name="Shin H.S."/>
            <person name="Kim S.B."/>
            <person name="Han K."/>
            <person name="Lee J."/>
            <person name="Park M."/>
            <person name="Lee H.A."/>
            <person name="Lee H.Y."/>
            <person name="Lee Y."/>
            <person name="Oh S."/>
            <person name="Lee J.H."/>
            <person name="Choi E."/>
            <person name="Choi E."/>
            <person name="Lee S.E."/>
            <person name="Jeon J."/>
            <person name="Kim H."/>
            <person name="Choi G."/>
            <person name="Song H."/>
            <person name="Lee J."/>
            <person name="Lee S.C."/>
            <person name="Kwon J.K."/>
            <person name="Lee H.Y."/>
            <person name="Koo N."/>
            <person name="Hong Y."/>
            <person name="Kim R.W."/>
            <person name="Kang W.H."/>
            <person name="Huh J.H."/>
            <person name="Kang B.C."/>
            <person name="Yang T.J."/>
            <person name="Lee Y.H."/>
            <person name="Bennetzen J.L."/>
            <person name="Choi D."/>
        </authorList>
    </citation>
    <scope>NUCLEOTIDE SEQUENCE [LARGE SCALE GENOMIC DNA]</scope>
    <source>
        <strain evidence="6">cv. CM334</strain>
    </source>
</reference>
<comment type="function">
    <text evidence="2">Repressor of jasmonate responses.</text>
</comment>
<dbReference type="OrthoDB" id="1939212at2759"/>
<sequence length="346" mass="36557">MERDFMGLNIKDSGVVVKEEPIESSKETGFRWPMSSKVGVPHFMSLNSAQDVNHFKALSVTDGVDAGFKRQSGELQNVHAMHLLHDVKMLPFNMSNPSYKTHFGGTGQQSAATTMNQVLGGIPVTAPHSMLPSRGSVAGTTEAWFNSKGSAAPAQLTIFYGGTVNVFDDISPERAQAIMFLAGNGCTALNMVQPRFQLQASAPKPAAADGVCVNQTPNMLPASGLSSPMSVSSHPIGQSDGNKDDMKISKTANISVSPLGTPETPKIVTSLGGPVGANTIMPAAVPQARKASLARFLEKRKERVMNLAPYTLSKKSPECSTPESYGVCFSATSSVVTSPLLAGKET</sequence>
<dbReference type="PANTHER" id="PTHR33077:SF149">
    <property type="entry name" value="PROTEIN TIFY"/>
    <property type="match status" value="1"/>
</dbReference>
<dbReference type="OMA" id="NPSYKTH"/>
<evidence type="ECO:0000256" key="2">
    <source>
        <dbReference type="RuleBase" id="RU369065"/>
    </source>
</evidence>
<accession>A0A1U8EHM3</accession>
<dbReference type="EMBL" id="AYRZ02000001">
    <property type="protein sequence ID" value="PHT95539.1"/>
    <property type="molecule type" value="Genomic_DNA"/>
</dbReference>
<comment type="domain">
    <text evidence="2">The jas domain is required for interaction with COI1.</text>
</comment>
<evidence type="ECO:0000313" key="5">
    <source>
        <dbReference type="EMBL" id="PHT95539.1"/>
    </source>
</evidence>
<dbReference type="PANTHER" id="PTHR33077">
    <property type="entry name" value="PROTEIN TIFY 4A-RELATED-RELATED"/>
    <property type="match status" value="1"/>
</dbReference>
<protein>
    <recommendedName>
        <fullName evidence="2">Protein TIFY</fullName>
    </recommendedName>
    <alternativeName>
        <fullName evidence="2">Jasmonate ZIM domain-containing protein</fullName>
    </alternativeName>
</protein>
<dbReference type="Gramene" id="PHT95539">
    <property type="protein sequence ID" value="PHT95539"/>
    <property type="gene ID" value="T459_03421"/>
</dbReference>
<dbReference type="KEGG" id="cann:107846940"/>
<dbReference type="GO" id="GO:0005634">
    <property type="term" value="C:nucleus"/>
    <property type="evidence" value="ECO:0000318"/>
    <property type="project" value="GO_Central"/>
</dbReference>
<feature type="domain" description="Tify" evidence="4">
    <location>
        <begin position="149"/>
        <end position="184"/>
    </location>
</feature>
<dbReference type="SMR" id="A0A1U8EJZ0"/>
<comment type="subcellular location">
    <subcellularLocation>
        <location evidence="2">Nucleus</location>
    </subcellularLocation>
</comment>
<evidence type="ECO:0000256" key="3">
    <source>
        <dbReference type="SAM" id="MobiDB-lite"/>
    </source>
</evidence>
<dbReference type="AlphaFoldDB" id="A0A1U8EJZ0"/>
<organism evidence="5 6">
    <name type="scientific">Capsicum annuum</name>
    <name type="common">Capsicum pepper</name>
    <dbReference type="NCBI Taxonomy" id="4072"/>
    <lineage>
        <taxon>Eukaryota</taxon>
        <taxon>Viridiplantae</taxon>
        <taxon>Streptophyta</taxon>
        <taxon>Embryophyta</taxon>
        <taxon>Tracheophyta</taxon>
        <taxon>Spermatophyta</taxon>
        <taxon>Magnoliopsida</taxon>
        <taxon>eudicotyledons</taxon>
        <taxon>Gunneridae</taxon>
        <taxon>Pentapetalae</taxon>
        <taxon>asterids</taxon>
        <taxon>lamiids</taxon>
        <taxon>Solanales</taxon>
        <taxon>Solanaceae</taxon>
        <taxon>Solanoideae</taxon>
        <taxon>Capsiceae</taxon>
        <taxon>Capsicum</taxon>
    </lineage>
</organism>
<feature type="region of interest" description="Disordered" evidence="3">
    <location>
        <begin position="224"/>
        <end position="245"/>
    </location>
</feature>
<evidence type="ECO:0000259" key="4">
    <source>
        <dbReference type="PROSITE" id="PS51320"/>
    </source>
</evidence>
<dbReference type="GO" id="GO:0009611">
    <property type="term" value="P:response to wounding"/>
    <property type="evidence" value="ECO:0000318"/>
    <property type="project" value="GO_Central"/>
</dbReference>
<evidence type="ECO:0000256" key="1">
    <source>
        <dbReference type="ARBA" id="ARBA00008614"/>
    </source>
</evidence>
<dbReference type="Pfam" id="PF09425">
    <property type="entry name" value="Jas_motif"/>
    <property type="match status" value="1"/>
</dbReference>
<dbReference type="GO" id="GO:2000022">
    <property type="term" value="P:regulation of jasmonic acid mediated signaling pathway"/>
    <property type="evidence" value="ECO:0000318"/>
    <property type="project" value="GO_Central"/>
</dbReference>
<evidence type="ECO:0000313" key="6">
    <source>
        <dbReference type="Proteomes" id="UP000222542"/>
    </source>
</evidence>
<dbReference type="Proteomes" id="UP000222542">
    <property type="component" value="Unassembled WGS sequence"/>
</dbReference>
<reference evidence="5 6" key="1">
    <citation type="journal article" date="2014" name="Nat. Genet.">
        <title>Genome sequence of the hot pepper provides insights into the evolution of pungency in Capsicum species.</title>
        <authorList>
            <person name="Kim S."/>
            <person name="Park M."/>
            <person name="Yeom S.I."/>
            <person name="Kim Y.M."/>
            <person name="Lee J.M."/>
            <person name="Lee H.A."/>
            <person name="Seo E."/>
            <person name="Choi J."/>
            <person name="Cheong K."/>
            <person name="Kim K.T."/>
            <person name="Jung K."/>
            <person name="Lee G.W."/>
            <person name="Oh S.K."/>
            <person name="Bae C."/>
            <person name="Kim S.B."/>
            <person name="Lee H.Y."/>
            <person name="Kim S.Y."/>
            <person name="Kim M.S."/>
            <person name="Kang B.C."/>
            <person name="Jo Y.D."/>
            <person name="Yang H.B."/>
            <person name="Jeong H.J."/>
            <person name="Kang W.H."/>
            <person name="Kwon J.K."/>
            <person name="Shin C."/>
            <person name="Lim J.Y."/>
            <person name="Park J.H."/>
            <person name="Huh J.H."/>
            <person name="Kim J.S."/>
            <person name="Kim B.D."/>
            <person name="Cohen O."/>
            <person name="Paran I."/>
            <person name="Suh M.C."/>
            <person name="Lee S.B."/>
            <person name="Kim Y.K."/>
            <person name="Shin Y."/>
            <person name="Noh S.J."/>
            <person name="Park J."/>
            <person name="Seo Y.S."/>
            <person name="Kwon S.Y."/>
            <person name="Kim H.A."/>
            <person name="Park J.M."/>
            <person name="Kim H.J."/>
            <person name="Choi S.B."/>
            <person name="Bosland P.W."/>
            <person name="Reeves G."/>
            <person name="Jo S.H."/>
            <person name="Lee B.W."/>
            <person name="Cho H.T."/>
            <person name="Choi H.S."/>
            <person name="Lee M.S."/>
            <person name="Yu Y."/>
            <person name="Do Choi Y."/>
            <person name="Park B.S."/>
            <person name="van Deynze A."/>
            <person name="Ashrafi H."/>
            <person name="Hill T."/>
            <person name="Kim W.T."/>
            <person name="Pai H.S."/>
            <person name="Ahn H.K."/>
            <person name="Yeam I."/>
            <person name="Giovannoni J.J."/>
            <person name="Rose J.K."/>
            <person name="Sorensen I."/>
            <person name="Lee S.J."/>
            <person name="Kim R.W."/>
            <person name="Choi I.Y."/>
            <person name="Choi B.S."/>
            <person name="Lim J.S."/>
            <person name="Lee Y.H."/>
            <person name="Choi D."/>
        </authorList>
    </citation>
    <scope>NUCLEOTIDE SEQUENCE [LARGE SCALE GENOMIC DNA]</scope>
    <source>
        <strain evidence="6">cv. CM334</strain>
    </source>
</reference>
<gene>
    <name evidence="5" type="ORF">T459_03421</name>
</gene>
<dbReference type="InterPro" id="IPR018467">
    <property type="entry name" value="CCT_CS"/>
</dbReference>
<dbReference type="SMART" id="SM00979">
    <property type="entry name" value="TIFY"/>
    <property type="match status" value="1"/>
</dbReference>
<name>A0A1U8EJZ0_CAPAN</name>
<dbReference type="GO" id="GO:0031347">
    <property type="term" value="P:regulation of defense response"/>
    <property type="evidence" value="ECO:0000318"/>
    <property type="project" value="GO_Central"/>
</dbReference>
<keyword evidence="2" id="KW-1184">Jasmonic acid signaling pathway</keyword>
<comment type="caution">
    <text evidence="5">The sequence shown here is derived from an EMBL/GenBank/DDBJ whole genome shotgun (WGS) entry which is preliminary data.</text>
</comment>
<accession>A0A1U8EJZ0</accession>
<dbReference type="InterPro" id="IPR040390">
    <property type="entry name" value="TIFY/JAZ"/>
</dbReference>
<keyword evidence="6" id="KW-1185">Reference proteome</keyword>
<keyword evidence="2" id="KW-0539">Nucleus</keyword>
<feature type="compositionally biased region" description="Polar residues" evidence="3">
    <location>
        <begin position="224"/>
        <end position="240"/>
    </location>
</feature>
<dbReference type="PROSITE" id="PS51320">
    <property type="entry name" value="TIFY"/>
    <property type="match status" value="1"/>
</dbReference>
<dbReference type="InterPro" id="IPR010399">
    <property type="entry name" value="Tify_dom"/>
</dbReference>